<reference evidence="2" key="1">
    <citation type="submission" date="2018-11" db="EMBL/GenBank/DDBJ databases">
        <authorList>
            <person name="Grassa J C."/>
        </authorList>
    </citation>
    <scope>NUCLEOTIDE SEQUENCE [LARGE SCALE GENOMIC DNA]</scope>
</reference>
<proteinExistence type="predicted"/>
<accession>A0A803PE45</accession>
<evidence type="ECO:0000313" key="3">
    <source>
        <dbReference type="Proteomes" id="UP000596661"/>
    </source>
</evidence>
<name>A0A803PE45_CANSA</name>
<dbReference type="AlphaFoldDB" id="A0A803PE45"/>
<feature type="region of interest" description="Disordered" evidence="1">
    <location>
        <begin position="1"/>
        <end position="22"/>
    </location>
</feature>
<feature type="region of interest" description="Disordered" evidence="1">
    <location>
        <begin position="35"/>
        <end position="98"/>
    </location>
</feature>
<protein>
    <submittedName>
        <fullName evidence="2">Uncharacterized protein</fullName>
    </submittedName>
</protein>
<dbReference type="Proteomes" id="UP000596661">
    <property type="component" value="Chromosome 4"/>
</dbReference>
<evidence type="ECO:0000313" key="2">
    <source>
        <dbReference type="EnsemblPlants" id="cds.evm.model.04.1691"/>
    </source>
</evidence>
<keyword evidence="3" id="KW-1185">Reference proteome</keyword>
<evidence type="ECO:0000256" key="1">
    <source>
        <dbReference type="SAM" id="MobiDB-lite"/>
    </source>
</evidence>
<sequence length="148" mass="16680">MDDNRKYATWNSPIPPEEEDQDYTARAAYNYNTITHEVVKTPEGAPQAPRKRKSENKAKSPTSSPPATEKIPTSKPQTSPIEISEVADQDKEKRIAGDLNKVTFDPNFFEKMEEDELATERTKKVARGIGEIKEEEEEVVSKSPTKEA</sequence>
<reference evidence="2" key="2">
    <citation type="submission" date="2021-03" db="UniProtKB">
        <authorList>
            <consortium name="EnsemblPlants"/>
        </authorList>
    </citation>
    <scope>IDENTIFICATION</scope>
</reference>
<dbReference type="Gramene" id="evm.model.04.1691">
    <property type="protein sequence ID" value="cds.evm.model.04.1691"/>
    <property type="gene ID" value="evm.TU.04.1691"/>
</dbReference>
<dbReference type="EnsemblPlants" id="evm.model.04.1691">
    <property type="protein sequence ID" value="cds.evm.model.04.1691"/>
    <property type="gene ID" value="evm.TU.04.1691"/>
</dbReference>
<dbReference type="EMBL" id="UZAU01000399">
    <property type="status" value="NOT_ANNOTATED_CDS"/>
    <property type="molecule type" value="Genomic_DNA"/>
</dbReference>
<organism evidence="2 3">
    <name type="scientific">Cannabis sativa</name>
    <name type="common">Hemp</name>
    <name type="synonym">Marijuana</name>
    <dbReference type="NCBI Taxonomy" id="3483"/>
    <lineage>
        <taxon>Eukaryota</taxon>
        <taxon>Viridiplantae</taxon>
        <taxon>Streptophyta</taxon>
        <taxon>Embryophyta</taxon>
        <taxon>Tracheophyta</taxon>
        <taxon>Spermatophyta</taxon>
        <taxon>Magnoliopsida</taxon>
        <taxon>eudicotyledons</taxon>
        <taxon>Gunneridae</taxon>
        <taxon>Pentapetalae</taxon>
        <taxon>rosids</taxon>
        <taxon>fabids</taxon>
        <taxon>Rosales</taxon>
        <taxon>Cannabaceae</taxon>
        <taxon>Cannabis</taxon>
    </lineage>
</organism>